<dbReference type="Proteomes" id="UP000247980">
    <property type="component" value="Unassembled WGS sequence"/>
</dbReference>
<keyword evidence="1" id="KW-1133">Transmembrane helix</keyword>
<sequence length="294" mass="31775">MKHLLGLLQKSRLFQVVAALLTVCVALAVAYIFMSSRLFSSASSLVIAIVVALLTLRVIQLEWKTATAEKSRKFRRAELDTRFETLNRSLRAEMTRLSESTRVAMPNNVAPVAISSAVAHEPSAGIVIGRTAASVPESTVRQSVLFELLGQGGRGNALPKIAGVLSPRLRRALEGLYDVTELSPSFAREQIARIGAGMVVIDQKAFESGPWYGADSATGTLLFAELSSTIEAATSAGNPVWFIATDSVPSPYTNEFRKRSTGVFGFESTDVTWTEGLSVRFVNAVDEYVAGEKK</sequence>
<organism evidence="2 3">
    <name type="scientific">Arthrobacter psychrolactophilus</name>
    <dbReference type="NCBI Taxonomy" id="92442"/>
    <lineage>
        <taxon>Bacteria</taxon>
        <taxon>Bacillati</taxon>
        <taxon>Actinomycetota</taxon>
        <taxon>Actinomycetes</taxon>
        <taxon>Micrococcales</taxon>
        <taxon>Micrococcaceae</taxon>
        <taxon>Arthrobacter</taxon>
    </lineage>
</organism>
<keyword evidence="3" id="KW-1185">Reference proteome</keyword>
<name>A0A2V5ISR3_9MICC</name>
<feature type="transmembrane region" description="Helical" evidence="1">
    <location>
        <begin position="12"/>
        <end position="33"/>
    </location>
</feature>
<gene>
    <name evidence="2" type="ORF">CVS30_02540</name>
</gene>
<evidence type="ECO:0000313" key="2">
    <source>
        <dbReference type="EMBL" id="PYI39589.1"/>
    </source>
</evidence>
<dbReference type="AlphaFoldDB" id="A0A2V5ISR3"/>
<proteinExistence type="predicted"/>
<comment type="caution">
    <text evidence="2">The sequence shown here is derived from an EMBL/GenBank/DDBJ whole genome shotgun (WGS) entry which is preliminary data.</text>
</comment>
<protein>
    <submittedName>
        <fullName evidence="2">Uncharacterized protein</fullName>
    </submittedName>
</protein>
<keyword evidence="1" id="KW-0472">Membrane</keyword>
<evidence type="ECO:0000256" key="1">
    <source>
        <dbReference type="SAM" id="Phobius"/>
    </source>
</evidence>
<feature type="transmembrane region" description="Helical" evidence="1">
    <location>
        <begin position="39"/>
        <end position="59"/>
    </location>
</feature>
<evidence type="ECO:0000313" key="3">
    <source>
        <dbReference type="Proteomes" id="UP000247980"/>
    </source>
</evidence>
<accession>A0A2V5ISR3</accession>
<reference evidence="2 3" key="1">
    <citation type="submission" date="2018-05" db="EMBL/GenBank/DDBJ databases">
        <title>Genetic diversity of glacier-inhabiting Cryobacterium bacteria in China and description of Cryobacterium mengkeensis sp. nov. and Arthrobacter glacialis sp. nov.</title>
        <authorList>
            <person name="Liu Q."/>
            <person name="Xin Y.-H."/>
        </authorList>
    </citation>
    <scope>NUCLEOTIDE SEQUENCE [LARGE SCALE GENOMIC DNA]</scope>
    <source>
        <strain evidence="2 3">B7</strain>
    </source>
</reference>
<keyword evidence="1" id="KW-0812">Transmembrane</keyword>
<dbReference type="EMBL" id="QJVC01000002">
    <property type="protein sequence ID" value="PYI39589.1"/>
    <property type="molecule type" value="Genomic_DNA"/>
</dbReference>